<feature type="transmembrane region" description="Helical" evidence="6">
    <location>
        <begin position="57"/>
        <end position="82"/>
    </location>
</feature>
<dbReference type="Gene3D" id="1.20.1250.20">
    <property type="entry name" value="MFS general substrate transporter like domains"/>
    <property type="match status" value="1"/>
</dbReference>
<dbReference type="Pfam" id="PF07690">
    <property type="entry name" value="MFS_1"/>
    <property type="match status" value="1"/>
</dbReference>
<keyword evidence="2" id="KW-1003">Cell membrane</keyword>
<feature type="transmembrane region" description="Helical" evidence="6">
    <location>
        <begin position="182"/>
        <end position="202"/>
    </location>
</feature>
<dbReference type="GO" id="GO:0005886">
    <property type="term" value="C:plasma membrane"/>
    <property type="evidence" value="ECO:0007669"/>
    <property type="project" value="UniProtKB-SubCell"/>
</dbReference>
<proteinExistence type="predicted"/>
<comment type="subcellular location">
    <subcellularLocation>
        <location evidence="1">Cell membrane</location>
        <topology evidence="1">Multi-pass membrane protein</topology>
    </subcellularLocation>
</comment>
<dbReference type="EMBL" id="NWSV01000022">
    <property type="protein sequence ID" value="PDT01534.1"/>
    <property type="molecule type" value="Genomic_DNA"/>
</dbReference>
<gene>
    <name evidence="7" type="ORF">CO666_24865</name>
</gene>
<reference evidence="7 8" key="1">
    <citation type="submission" date="2017-09" db="EMBL/GenBank/DDBJ databases">
        <title>Comparative genomics of rhizobia isolated from Phaseolus vulgaris in China.</title>
        <authorList>
            <person name="Tong W."/>
        </authorList>
    </citation>
    <scope>NUCLEOTIDE SEQUENCE [LARGE SCALE GENOMIC DNA]</scope>
    <source>
        <strain evidence="7 8">C5</strain>
    </source>
</reference>
<dbReference type="Proteomes" id="UP000220768">
    <property type="component" value="Unassembled WGS sequence"/>
</dbReference>
<feature type="transmembrane region" description="Helical" evidence="6">
    <location>
        <begin position="27"/>
        <end position="51"/>
    </location>
</feature>
<keyword evidence="3 6" id="KW-0812">Transmembrane</keyword>
<feature type="transmembrane region" description="Helical" evidence="6">
    <location>
        <begin position="323"/>
        <end position="341"/>
    </location>
</feature>
<name>A0A2A6J6P0_9HYPH</name>
<dbReference type="InterPro" id="IPR036259">
    <property type="entry name" value="MFS_trans_sf"/>
</dbReference>
<protein>
    <submittedName>
        <fullName evidence="7">MFS transporter</fullName>
    </submittedName>
</protein>
<evidence type="ECO:0000313" key="7">
    <source>
        <dbReference type="EMBL" id="PDT01534.1"/>
    </source>
</evidence>
<evidence type="ECO:0000256" key="5">
    <source>
        <dbReference type="ARBA" id="ARBA00023136"/>
    </source>
</evidence>
<dbReference type="SUPFAM" id="SSF103473">
    <property type="entry name" value="MFS general substrate transporter"/>
    <property type="match status" value="1"/>
</dbReference>
<keyword evidence="5 6" id="KW-0472">Membrane</keyword>
<keyword evidence="4 6" id="KW-1133">Transmembrane helix</keyword>
<feature type="transmembrane region" description="Helical" evidence="6">
    <location>
        <begin position="361"/>
        <end position="380"/>
    </location>
</feature>
<comment type="caution">
    <text evidence="7">The sequence shown here is derived from an EMBL/GenBank/DDBJ whole genome shotgun (WGS) entry which is preliminary data.</text>
</comment>
<evidence type="ECO:0000313" key="8">
    <source>
        <dbReference type="Proteomes" id="UP000220768"/>
    </source>
</evidence>
<dbReference type="PANTHER" id="PTHR23513">
    <property type="entry name" value="INTEGRAL MEMBRANE EFFLUX PROTEIN-RELATED"/>
    <property type="match status" value="1"/>
</dbReference>
<feature type="transmembrane region" description="Helical" evidence="6">
    <location>
        <begin position="386"/>
        <end position="406"/>
    </location>
</feature>
<dbReference type="InterPro" id="IPR011701">
    <property type="entry name" value="MFS"/>
</dbReference>
<evidence type="ECO:0000256" key="1">
    <source>
        <dbReference type="ARBA" id="ARBA00004651"/>
    </source>
</evidence>
<dbReference type="AlphaFoldDB" id="A0A2A6J6P0"/>
<organism evidence="7 8">
    <name type="scientific">Rhizobium chutanense</name>
    <dbReference type="NCBI Taxonomy" id="2035448"/>
    <lineage>
        <taxon>Bacteria</taxon>
        <taxon>Pseudomonadati</taxon>
        <taxon>Pseudomonadota</taxon>
        <taxon>Alphaproteobacteria</taxon>
        <taxon>Hyphomicrobiales</taxon>
        <taxon>Rhizobiaceae</taxon>
        <taxon>Rhizobium/Agrobacterium group</taxon>
        <taxon>Rhizobium</taxon>
    </lineage>
</organism>
<feature type="transmembrane region" description="Helical" evidence="6">
    <location>
        <begin position="154"/>
        <end position="176"/>
    </location>
</feature>
<accession>A0A2A6J6P0</accession>
<evidence type="ECO:0000256" key="6">
    <source>
        <dbReference type="SAM" id="Phobius"/>
    </source>
</evidence>
<feature type="transmembrane region" description="Helical" evidence="6">
    <location>
        <begin position="89"/>
        <end position="109"/>
    </location>
</feature>
<evidence type="ECO:0000256" key="2">
    <source>
        <dbReference type="ARBA" id="ARBA00022475"/>
    </source>
</evidence>
<dbReference type="GO" id="GO:0022857">
    <property type="term" value="F:transmembrane transporter activity"/>
    <property type="evidence" value="ECO:0007669"/>
    <property type="project" value="InterPro"/>
</dbReference>
<feature type="transmembrane region" description="Helical" evidence="6">
    <location>
        <begin position="238"/>
        <end position="258"/>
    </location>
</feature>
<feature type="transmembrane region" description="Helical" evidence="6">
    <location>
        <begin position="299"/>
        <end position="317"/>
    </location>
</feature>
<dbReference type="PANTHER" id="PTHR23513:SF6">
    <property type="entry name" value="MAJOR FACILITATOR SUPERFAMILY ASSOCIATED DOMAIN-CONTAINING PROTEIN"/>
    <property type="match status" value="1"/>
</dbReference>
<dbReference type="RefSeq" id="WP_097592254.1">
    <property type="nucleotide sequence ID" value="NZ_NWSV01000022.1"/>
</dbReference>
<keyword evidence="8" id="KW-1185">Reference proteome</keyword>
<evidence type="ECO:0000256" key="4">
    <source>
        <dbReference type="ARBA" id="ARBA00022989"/>
    </source>
</evidence>
<sequence length="418" mass="44500">MNLPVGSVDEVGATKSSGIGCYASRGIYLFCVLASATGRNVYFVLAAWVATDVSKSASALAILLALGSAAELLTSNVGGVLVDRFDRRFVCIACDLSRLILIFSTGIGLMFGDPLSVLCLSWTIFAFIDRTYSTALQAIIPDIVRPKNLTSFNSASYIAMQAGNLIAAIVTGYSLTAIGMNLTSILPGAFFGLSLLGLLALLGRQPPSRSRSDLQAKSIRRMDLLPTTFVVHPLKTIAVMYALTYAMGMLVSVLGAAYVTRELKGSALEFGYLEAGWALGSIAGCSTLLLRRARSRRQSILFQAALAGIVLLGFPVFQSFLSALVQLVLLGFCYNVTRILIDVRVQSTVSIDMLGRARSQIHTICVSIGLLAYGIIGTIGDAIPPSGIFGLFGALMVTVALFFHFNMDRGAPVESRCV</sequence>
<evidence type="ECO:0000256" key="3">
    <source>
        <dbReference type="ARBA" id="ARBA00022692"/>
    </source>
</evidence>